<dbReference type="EMBL" id="CZPT02000059">
    <property type="protein sequence ID" value="SCU64436.1"/>
    <property type="molecule type" value="Genomic_DNA"/>
</dbReference>
<keyword evidence="2" id="KW-1185">Reference proteome</keyword>
<name>A0A1G4HYQ4_TRYEQ</name>
<accession>A0A1G4HYQ4</accession>
<dbReference type="GeneID" id="92381480"/>
<dbReference type="Proteomes" id="UP000195570">
    <property type="component" value="Unassembled WGS sequence"/>
</dbReference>
<protein>
    <submittedName>
        <fullName evidence="1">Uncharacterized protein</fullName>
    </submittedName>
</protein>
<organism evidence="1 2">
    <name type="scientific">Trypanosoma equiperdum</name>
    <dbReference type="NCBI Taxonomy" id="5694"/>
    <lineage>
        <taxon>Eukaryota</taxon>
        <taxon>Discoba</taxon>
        <taxon>Euglenozoa</taxon>
        <taxon>Kinetoplastea</taxon>
        <taxon>Metakinetoplastina</taxon>
        <taxon>Trypanosomatida</taxon>
        <taxon>Trypanosomatidae</taxon>
        <taxon>Trypanosoma</taxon>
    </lineage>
</organism>
<reference evidence="1" key="1">
    <citation type="submission" date="2016-09" db="EMBL/GenBank/DDBJ databases">
        <authorList>
            <person name="Hebert L."/>
            <person name="Moumen B."/>
        </authorList>
    </citation>
    <scope>NUCLEOTIDE SEQUENCE [LARGE SCALE GENOMIC DNA]</scope>
    <source>
        <strain evidence="1">OVI</strain>
    </source>
</reference>
<evidence type="ECO:0000313" key="2">
    <source>
        <dbReference type="Proteomes" id="UP000195570"/>
    </source>
</evidence>
<proteinExistence type="predicted"/>
<dbReference type="AlphaFoldDB" id="A0A1G4HYQ4"/>
<dbReference type="RefSeq" id="XP_067076203.1">
    <property type="nucleotide sequence ID" value="XM_067220102.1"/>
</dbReference>
<dbReference type="VEuPathDB" id="TriTrypDB:TEOVI_000754600"/>
<comment type="caution">
    <text evidence="1">The sequence shown here is derived from an EMBL/GenBank/DDBJ whole genome shotgun (WGS) entry which is preliminary data.</text>
</comment>
<gene>
    <name evidence="1" type="ORF">TEOVI_000754600</name>
</gene>
<sequence>MVGALVCMPSPRCVCGFVGYSCRWVFFLTAGGNRMCLEFETDSFRGDYHCPAFRGSSDSTVPKNPMRWGLLRCERCRTGEDGARGRLEGQQLVFPTMMRAVAISSYFSLWW</sequence>
<evidence type="ECO:0000313" key="1">
    <source>
        <dbReference type="EMBL" id="SCU64436.1"/>
    </source>
</evidence>